<evidence type="ECO:0000256" key="1">
    <source>
        <dbReference type="ARBA" id="ARBA00022485"/>
    </source>
</evidence>
<evidence type="ECO:0000256" key="3">
    <source>
        <dbReference type="ARBA" id="ARBA00022737"/>
    </source>
</evidence>
<dbReference type="EC" id="1.1.99.14" evidence="6"/>
<comment type="catalytic activity">
    <reaction evidence="6">
        <text>(R)-lactate + A = pyruvate + AH2</text>
        <dbReference type="Rhea" id="RHEA:15089"/>
        <dbReference type="ChEBI" id="CHEBI:13193"/>
        <dbReference type="ChEBI" id="CHEBI:15361"/>
        <dbReference type="ChEBI" id="CHEBI:16004"/>
        <dbReference type="ChEBI" id="CHEBI:17499"/>
    </reaction>
</comment>
<proteinExistence type="predicted"/>
<comment type="catalytic activity">
    <reaction evidence="6">
        <text>glycolate + A = glyoxylate + AH2</text>
        <dbReference type="Rhea" id="RHEA:21264"/>
        <dbReference type="ChEBI" id="CHEBI:13193"/>
        <dbReference type="ChEBI" id="CHEBI:17499"/>
        <dbReference type="ChEBI" id="CHEBI:29805"/>
        <dbReference type="ChEBI" id="CHEBI:36655"/>
        <dbReference type="EC" id="1.1.99.14"/>
    </reaction>
</comment>
<feature type="domain" description="Cysteine-rich" evidence="7">
    <location>
        <begin position="186"/>
        <end position="271"/>
    </location>
</feature>
<dbReference type="GO" id="GO:0046872">
    <property type="term" value="F:metal ion binding"/>
    <property type="evidence" value="ECO:0007669"/>
    <property type="project" value="UniProtKB-UniRule"/>
</dbReference>
<dbReference type="Gene3D" id="1.10.1060.10">
    <property type="entry name" value="Alpha-helical ferredoxin"/>
    <property type="match status" value="1"/>
</dbReference>
<dbReference type="Pfam" id="PF13183">
    <property type="entry name" value="Fer4_8"/>
    <property type="match status" value="1"/>
</dbReference>
<evidence type="ECO:0000256" key="2">
    <source>
        <dbReference type="ARBA" id="ARBA00022723"/>
    </source>
</evidence>
<dbReference type="InterPro" id="IPR009051">
    <property type="entry name" value="Helical_ferredxn"/>
</dbReference>
<evidence type="ECO:0000313" key="10">
    <source>
        <dbReference type="Proteomes" id="UP000029921"/>
    </source>
</evidence>
<feature type="domain" description="Cysteine-rich" evidence="7">
    <location>
        <begin position="324"/>
        <end position="408"/>
    </location>
</feature>
<evidence type="ECO:0000256" key="4">
    <source>
        <dbReference type="ARBA" id="ARBA00023004"/>
    </source>
</evidence>
<keyword evidence="3" id="KW-0677">Repeat</keyword>
<reference evidence="9 10" key="1">
    <citation type="journal article" date="2014" name="Genome Announc.">
        <title>Draft genome sequences of eight enterohepatic helicobacter species isolated from both laboratory and wild rodents.</title>
        <authorList>
            <person name="Sheh A."/>
            <person name="Shen Z."/>
            <person name="Fox J.G."/>
        </authorList>
    </citation>
    <scope>NUCLEOTIDE SEQUENCE [LARGE SCALE GENOMIC DNA]</scope>
    <source>
        <strain evidence="9 10">MIT 96-1001</strain>
    </source>
</reference>
<keyword evidence="2 6" id="KW-0479">Metal-binding</keyword>
<dbReference type="InterPro" id="IPR012257">
    <property type="entry name" value="Glc_ox_4Fe-4S"/>
</dbReference>
<evidence type="ECO:0000256" key="6">
    <source>
        <dbReference type="PIRNR" id="PIRNR000139"/>
    </source>
</evidence>
<dbReference type="SUPFAM" id="SSF46548">
    <property type="entry name" value="alpha-helical ferredoxin"/>
    <property type="match status" value="1"/>
</dbReference>
<dbReference type="InterPro" id="IPR017896">
    <property type="entry name" value="4Fe4S_Fe-S-bd"/>
</dbReference>
<evidence type="ECO:0000256" key="5">
    <source>
        <dbReference type="ARBA" id="ARBA00023014"/>
    </source>
</evidence>
<dbReference type="GO" id="GO:0019154">
    <property type="term" value="F:glycolate dehydrogenase activity"/>
    <property type="evidence" value="ECO:0007669"/>
    <property type="project" value="UniProtKB-EC"/>
</dbReference>
<dbReference type="InterPro" id="IPR017900">
    <property type="entry name" value="4Fe4S_Fe_S_CS"/>
</dbReference>
<dbReference type="PANTHER" id="PTHR32479">
    <property type="entry name" value="GLYCOLATE OXIDASE IRON-SULFUR SUBUNIT"/>
    <property type="match status" value="1"/>
</dbReference>
<comment type="caution">
    <text evidence="9">The sequence shown here is derived from an EMBL/GenBank/DDBJ whole genome shotgun (WGS) entry which is preliminary data.</text>
</comment>
<keyword evidence="1 6" id="KW-0004">4Fe-4S</keyword>
<accession>A0A4U8SWD9</accession>
<protein>
    <recommendedName>
        <fullName evidence="6">Glycolate oxidase iron-sulfur subunit</fullName>
        <ecNumber evidence="6">1.1.99.14</ecNumber>
    </recommendedName>
</protein>
<dbReference type="Pfam" id="PF02754">
    <property type="entry name" value="CCG"/>
    <property type="match status" value="2"/>
</dbReference>
<dbReference type="PROSITE" id="PS00198">
    <property type="entry name" value="4FE4S_FER_1"/>
    <property type="match status" value="1"/>
</dbReference>
<keyword evidence="4 6" id="KW-0408">Iron</keyword>
<keyword evidence="6" id="KW-0249">Electron transport</keyword>
<feature type="domain" description="4Fe-4S ferredoxin-type" evidence="8">
    <location>
        <begin position="8"/>
        <end position="75"/>
    </location>
</feature>
<dbReference type="AlphaFoldDB" id="A0A4U8SWD9"/>
<comment type="function">
    <text evidence="6">Component of a complex that catalyzes the oxidation of glycolate to glyoxylate.</text>
</comment>
<evidence type="ECO:0000259" key="8">
    <source>
        <dbReference type="Pfam" id="PF13183"/>
    </source>
</evidence>
<dbReference type="EMBL" id="JRPE02000019">
    <property type="protein sequence ID" value="TLD91233.1"/>
    <property type="molecule type" value="Genomic_DNA"/>
</dbReference>
<keyword evidence="10" id="KW-1185">Reference proteome</keyword>
<dbReference type="PANTHER" id="PTHR32479:SF20">
    <property type="entry name" value="GLYCOLATE OXIDASE IRON-SULFUR SUBUNIT"/>
    <property type="match status" value="1"/>
</dbReference>
<dbReference type="GO" id="GO:0051539">
    <property type="term" value="F:4 iron, 4 sulfur cluster binding"/>
    <property type="evidence" value="ECO:0007669"/>
    <property type="project" value="UniProtKB-UniRule"/>
</dbReference>
<sequence length="437" mass="49318">MLDLQSVASACVKCGKCIPNCTIYMANRDEVTSPRGFLDLLGAYKRGDLELNSQSREIFESCFLCTTCVTHCPSSLPVDVAIESVRVDIAEKYGIAWYKRAYFYLLRHRKAADFVFRFVHFIMPCAFKEENGRLVSRIRLFKGADSKRAKRSVFPVWRKSFLQKYQGEILPTTESAPKNALQHNRVAIFIGCLSNYNYVSVGESLLEILNHLGIRAFVPHLQECCGAPAFFTGDVKSVVHLAKKNIDYFESFWDSIDAMIIPEATCAAMIKKDWLHALDSDSTLKDYAQRLEKLSPKIYMASEWLYHHTPLSEMIPQNLARESITYHDPCHARKVLGVYKEPRVLLSKGFRLKEMSDSSRCCGFGGISMQSSRYDLTLKAGVPKAEMIERSGAEIVSAECGACRMQIDNALTQIDSKVRFAHPLELIAQALKGESVK</sequence>
<gene>
    <name evidence="9" type="ORF">LS74_009620</name>
</gene>
<dbReference type="Proteomes" id="UP000029921">
    <property type="component" value="Unassembled WGS sequence"/>
</dbReference>
<evidence type="ECO:0000259" key="7">
    <source>
        <dbReference type="Pfam" id="PF02754"/>
    </source>
</evidence>
<dbReference type="PIRSF" id="PIRSF000139">
    <property type="entry name" value="Glc_ox_4Fe-4S"/>
    <property type="match status" value="1"/>
</dbReference>
<dbReference type="InterPro" id="IPR004017">
    <property type="entry name" value="Cys_rich_dom"/>
</dbReference>
<name>A0A4U8SWD9_9HELI</name>
<organism evidence="9 10">
    <name type="scientific">Helicobacter magdeburgensis</name>
    <dbReference type="NCBI Taxonomy" id="471858"/>
    <lineage>
        <taxon>Bacteria</taxon>
        <taxon>Pseudomonadati</taxon>
        <taxon>Campylobacterota</taxon>
        <taxon>Epsilonproteobacteria</taxon>
        <taxon>Campylobacterales</taxon>
        <taxon>Helicobacteraceae</taxon>
        <taxon>Helicobacter</taxon>
    </lineage>
</organism>
<keyword evidence="5 6" id="KW-0411">Iron-sulfur</keyword>
<evidence type="ECO:0000313" key="9">
    <source>
        <dbReference type="EMBL" id="TLD91233.1"/>
    </source>
</evidence>
<keyword evidence="6" id="KW-0813">Transport</keyword>
<comment type="cofactor">
    <cofactor evidence="6">
        <name>[4Fe-4S] cluster</name>
        <dbReference type="ChEBI" id="CHEBI:49883"/>
    </cofactor>
    <text evidence="6">Binds 2 [4Fe-4S] clusters.</text>
</comment>
<dbReference type="RefSeq" id="WP_034586678.1">
    <property type="nucleotide sequence ID" value="NZ_JRPE02000019.1"/>
</dbReference>